<evidence type="ECO:0000256" key="6">
    <source>
        <dbReference type="ARBA" id="ARBA00022840"/>
    </source>
</evidence>
<dbReference type="InterPro" id="IPR008250">
    <property type="entry name" value="ATPase_P-typ_transduc_dom_A_sf"/>
</dbReference>
<accession>A0AA97LV18</accession>
<dbReference type="InterPro" id="IPR023214">
    <property type="entry name" value="HAD_sf"/>
</dbReference>
<evidence type="ECO:0000256" key="4">
    <source>
        <dbReference type="ARBA" id="ARBA00022692"/>
    </source>
</evidence>
<dbReference type="Pfam" id="PF13246">
    <property type="entry name" value="Cation_ATPase"/>
    <property type="match status" value="1"/>
</dbReference>
<feature type="transmembrane region" description="Helical" evidence="11">
    <location>
        <begin position="256"/>
        <end position="279"/>
    </location>
</feature>
<feature type="transmembrane region" description="Helical" evidence="11">
    <location>
        <begin position="675"/>
        <end position="698"/>
    </location>
</feature>
<dbReference type="SUPFAM" id="SSF81653">
    <property type="entry name" value="Calcium ATPase, transduction domain A"/>
    <property type="match status" value="1"/>
</dbReference>
<gene>
    <name evidence="13" type="ORF">NI17_017640</name>
</gene>
<reference evidence="13" key="1">
    <citation type="submission" date="2020-10" db="EMBL/GenBank/DDBJ databases">
        <title>De novo genome project of the cellulose decomposer Thermobifida halotolerans type strain.</title>
        <authorList>
            <person name="Nagy I."/>
            <person name="Horvath B."/>
            <person name="Kukolya J."/>
            <person name="Nagy I."/>
            <person name="Orsini M."/>
        </authorList>
    </citation>
    <scope>NUCLEOTIDE SEQUENCE</scope>
    <source>
        <strain evidence="13">DSM 44931</strain>
    </source>
</reference>
<dbReference type="Gene3D" id="3.40.1110.10">
    <property type="entry name" value="Calcium-transporting ATPase, cytoplasmic domain N"/>
    <property type="match status" value="1"/>
</dbReference>
<evidence type="ECO:0000259" key="12">
    <source>
        <dbReference type="SMART" id="SM00831"/>
    </source>
</evidence>
<dbReference type="InterPro" id="IPR001757">
    <property type="entry name" value="P_typ_ATPase"/>
</dbReference>
<evidence type="ECO:0000256" key="3">
    <source>
        <dbReference type="ARBA" id="ARBA00022475"/>
    </source>
</evidence>
<keyword evidence="14" id="KW-1185">Reference proteome</keyword>
<keyword evidence="5" id="KW-0547">Nucleotide-binding</keyword>
<feature type="transmembrane region" description="Helical" evidence="11">
    <location>
        <begin position="801"/>
        <end position="822"/>
    </location>
</feature>
<evidence type="ECO:0000256" key="9">
    <source>
        <dbReference type="ARBA" id="ARBA00049360"/>
    </source>
</evidence>
<evidence type="ECO:0000256" key="7">
    <source>
        <dbReference type="ARBA" id="ARBA00022989"/>
    </source>
</evidence>
<dbReference type="InterPro" id="IPR023298">
    <property type="entry name" value="ATPase_P-typ_TM_dom_sf"/>
</dbReference>
<keyword evidence="3" id="KW-1003">Cell membrane</keyword>
<dbReference type="Pfam" id="PF00690">
    <property type="entry name" value="Cation_ATPase_N"/>
    <property type="match status" value="1"/>
</dbReference>
<dbReference type="NCBIfam" id="TIGR01494">
    <property type="entry name" value="ATPase_P-type"/>
    <property type="match status" value="1"/>
</dbReference>
<dbReference type="InterPro" id="IPR004014">
    <property type="entry name" value="ATPase_P-typ_cation-transptr_N"/>
</dbReference>
<feature type="compositionally biased region" description="Basic and acidic residues" evidence="10">
    <location>
        <begin position="26"/>
        <end position="35"/>
    </location>
</feature>
<name>A0AA97LV18_9ACTN</name>
<feature type="domain" description="Cation-transporting P-type ATPase N-terminal" evidence="12">
    <location>
        <begin position="8"/>
        <end position="74"/>
    </location>
</feature>
<dbReference type="Gene3D" id="3.40.50.1000">
    <property type="entry name" value="HAD superfamily/HAD-like"/>
    <property type="match status" value="1"/>
</dbReference>
<dbReference type="SUPFAM" id="SSF81660">
    <property type="entry name" value="Metal cation-transporting ATPase, ATP-binding domain N"/>
    <property type="match status" value="1"/>
</dbReference>
<evidence type="ECO:0000313" key="13">
    <source>
        <dbReference type="EMBL" id="UOE18622.1"/>
    </source>
</evidence>
<dbReference type="PANTHER" id="PTHR43294">
    <property type="entry name" value="SODIUM/POTASSIUM-TRANSPORTING ATPASE SUBUNIT ALPHA"/>
    <property type="match status" value="1"/>
</dbReference>
<evidence type="ECO:0000256" key="11">
    <source>
        <dbReference type="SAM" id="Phobius"/>
    </source>
</evidence>
<dbReference type="Gene3D" id="1.20.1110.10">
    <property type="entry name" value="Calcium-transporting ATPase, transmembrane domain"/>
    <property type="match status" value="1"/>
</dbReference>
<feature type="transmembrane region" description="Helical" evidence="11">
    <location>
        <begin position="77"/>
        <end position="99"/>
    </location>
</feature>
<feature type="transmembrane region" description="Helical" evidence="11">
    <location>
        <begin position="761"/>
        <end position="780"/>
    </location>
</feature>
<dbReference type="Pfam" id="PF00689">
    <property type="entry name" value="Cation_ATPase_C"/>
    <property type="match status" value="1"/>
</dbReference>
<evidence type="ECO:0000256" key="5">
    <source>
        <dbReference type="ARBA" id="ARBA00022741"/>
    </source>
</evidence>
<sequence length="861" mass="89110">MAHGTGPDPGRSRPLPVRGGLTSEEAAERLRRDGRNTPPAPRRTLPLLLLLSEFTHFFAVLLWGAAALALIAGLPEAALAVVTVIAVSGGFAFVQDYWADRVRQRVLARVPAAATVVRDGRLTRVEATDLVRGDVVLLGAGDRVPADLRLTEAHGLAVDEAPLTGRRTAAPRGDGDTVFAGTHVVAGEAEGVVVTTGPWTRLGQDVSPLRQARRPSGPLTRDLRDLVTFASGAAAGVALLLLLLSFALGVPASAGFLPAVGAAVALVPLGLLPAVNLCLAWTAQRMARADTLTRRPEATERLGAATFLCVHQTGLLTRGEPVAVEVWTPGGTVHVAGEGYVPEGSLVGDGPALAAAHDLAMSAALCSGGGIRFTDGRWQPVGDPMEAALHVLAGRTGADTPLSAVERRYPFDPDRRRASAFAKGSVHVKGAPDAVLPRCRNPEGAEEALADLAGRGLRVLAVARRDLAAPPERADAAEQDLTLLGLVGLDDPPRPDARAALARCRRAGLWVALVTGDDPRTARAVARAVGLTETDDAPVLTGADLPQDLRGIEELLDRDGAVVARASPEDRRRITVALQHREHVVVTTGDGPDDAAALRRADVGAASGTTGADTARDAADLVLLDNRLAAIAAAVELGRAARVNLRRVLTYRLTGVVAVTVPFLVWAATGDAVPLALGVLQVLALDVGVDLLPALALGAEPPGRATTRTGPPAGEPVVDRRLAVRVLGVLGPVEAVTAMFAFLVVLGVGGWEWGTAPAPSLLAQASGAAFATVALGQAATALACRSETEPFDVGPWSGNPLLLGAVGAQLLLLWVLLTVPPLPEQLGASVPPGYVWPAVLCVVPALLAADTIHKVVRARRS</sequence>
<dbReference type="InterPro" id="IPR006068">
    <property type="entry name" value="ATPase_P-typ_cation-transptr_C"/>
</dbReference>
<feature type="transmembrane region" description="Helical" evidence="11">
    <location>
        <begin position="834"/>
        <end position="852"/>
    </location>
</feature>
<dbReference type="SUPFAM" id="SSF81665">
    <property type="entry name" value="Calcium ATPase, transmembrane domain M"/>
    <property type="match status" value="1"/>
</dbReference>
<dbReference type="Pfam" id="PF00122">
    <property type="entry name" value="E1-E2_ATPase"/>
    <property type="match status" value="1"/>
</dbReference>
<dbReference type="GO" id="GO:0005524">
    <property type="term" value="F:ATP binding"/>
    <property type="evidence" value="ECO:0007669"/>
    <property type="project" value="UniProtKB-KW"/>
</dbReference>
<dbReference type="Proteomes" id="UP000265719">
    <property type="component" value="Chromosome"/>
</dbReference>
<dbReference type="Gene3D" id="2.70.150.10">
    <property type="entry name" value="Calcium-transporting ATPase, cytoplasmic transduction domain A"/>
    <property type="match status" value="1"/>
</dbReference>
<dbReference type="PRINTS" id="PR00120">
    <property type="entry name" value="HATPASE"/>
</dbReference>
<dbReference type="InterPro" id="IPR023299">
    <property type="entry name" value="ATPase_P-typ_cyto_dom_N"/>
</dbReference>
<comment type="similarity">
    <text evidence="2">Belongs to the cation transport ATPase (P-type) (TC 3.A.3) family. Type IIA subfamily.</text>
</comment>
<dbReference type="SMART" id="SM00831">
    <property type="entry name" value="Cation_ATPase_N"/>
    <property type="match status" value="1"/>
</dbReference>
<keyword evidence="8 11" id="KW-0472">Membrane</keyword>
<keyword evidence="4 11" id="KW-0812">Transmembrane</keyword>
<dbReference type="AlphaFoldDB" id="A0AA97LV18"/>
<comment type="catalytic activity">
    <reaction evidence="9">
        <text>ATP + H2O = ADP + phosphate + H(+)</text>
        <dbReference type="Rhea" id="RHEA:13065"/>
        <dbReference type="ChEBI" id="CHEBI:15377"/>
        <dbReference type="ChEBI" id="CHEBI:15378"/>
        <dbReference type="ChEBI" id="CHEBI:30616"/>
        <dbReference type="ChEBI" id="CHEBI:43474"/>
        <dbReference type="ChEBI" id="CHEBI:456216"/>
    </reaction>
</comment>
<feature type="transmembrane region" description="Helical" evidence="11">
    <location>
        <begin position="226"/>
        <end position="250"/>
    </location>
</feature>
<dbReference type="SUPFAM" id="SSF56784">
    <property type="entry name" value="HAD-like"/>
    <property type="match status" value="1"/>
</dbReference>
<dbReference type="EMBL" id="CP063196">
    <property type="protein sequence ID" value="UOE18622.1"/>
    <property type="molecule type" value="Genomic_DNA"/>
</dbReference>
<dbReference type="GO" id="GO:0005886">
    <property type="term" value="C:plasma membrane"/>
    <property type="evidence" value="ECO:0007669"/>
    <property type="project" value="UniProtKB-SubCell"/>
</dbReference>
<dbReference type="PRINTS" id="PR00119">
    <property type="entry name" value="CATATPASE"/>
</dbReference>
<dbReference type="InterPro" id="IPR036412">
    <property type="entry name" value="HAD-like_sf"/>
</dbReference>
<proteinExistence type="inferred from homology"/>
<dbReference type="RefSeq" id="WP_243597541.1">
    <property type="nucleotide sequence ID" value="NZ_CP063196.1"/>
</dbReference>
<organism evidence="13 14">
    <name type="scientific">Thermobifida halotolerans</name>
    <dbReference type="NCBI Taxonomy" id="483545"/>
    <lineage>
        <taxon>Bacteria</taxon>
        <taxon>Bacillati</taxon>
        <taxon>Actinomycetota</taxon>
        <taxon>Actinomycetes</taxon>
        <taxon>Streptosporangiales</taxon>
        <taxon>Nocardiopsidaceae</taxon>
        <taxon>Thermobifida</taxon>
    </lineage>
</organism>
<evidence type="ECO:0000256" key="2">
    <source>
        <dbReference type="ARBA" id="ARBA00005675"/>
    </source>
</evidence>
<dbReference type="InterPro" id="IPR059000">
    <property type="entry name" value="ATPase_P-type_domA"/>
</dbReference>
<keyword evidence="7 11" id="KW-1133">Transmembrane helix</keyword>
<evidence type="ECO:0000256" key="8">
    <source>
        <dbReference type="ARBA" id="ARBA00023136"/>
    </source>
</evidence>
<feature type="transmembrane region" description="Helical" evidence="11">
    <location>
        <begin position="649"/>
        <end position="669"/>
    </location>
</feature>
<dbReference type="KEGG" id="thao:NI17_017640"/>
<comment type="subcellular location">
    <subcellularLocation>
        <location evidence="1">Cell membrane</location>
        <topology evidence="1">Multi-pass membrane protein</topology>
    </subcellularLocation>
</comment>
<keyword evidence="6" id="KW-0067">ATP-binding</keyword>
<evidence type="ECO:0000256" key="1">
    <source>
        <dbReference type="ARBA" id="ARBA00004651"/>
    </source>
</evidence>
<evidence type="ECO:0000256" key="10">
    <source>
        <dbReference type="SAM" id="MobiDB-lite"/>
    </source>
</evidence>
<dbReference type="GO" id="GO:0016887">
    <property type="term" value="F:ATP hydrolysis activity"/>
    <property type="evidence" value="ECO:0007669"/>
    <property type="project" value="InterPro"/>
</dbReference>
<feature type="transmembrane region" description="Helical" evidence="11">
    <location>
        <begin position="45"/>
        <end position="71"/>
    </location>
</feature>
<protein>
    <submittedName>
        <fullName evidence="13">Cation-transporting P-type ATPase</fullName>
    </submittedName>
</protein>
<dbReference type="PANTHER" id="PTHR43294:SF21">
    <property type="entry name" value="CATION TRANSPORTING ATPASE"/>
    <property type="match status" value="1"/>
</dbReference>
<evidence type="ECO:0000313" key="14">
    <source>
        <dbReference type="Proteomes" id="UP000265719"/>
    </source>
</evidence>
<feature type="transmembrane region" description="Helical" evidence="11">
    <location>
        <begin position="726"/>
        <end position="749"/>
    </location>
</feature>
<feature type="region of interest" description="Disordered" evidence="10">
    <location>
        <begin position="1"/>
        <end position="38"/>
    </location>
</feature>
<dbReference type="InterPro" id="IPR050510">
    <property type="entry name" value="Cation_transp_ATPase_P-type"/>
</dbReference>